<dbReference type="GO" id="GO:0008410">
    <property type="term" value="F:CoA-transferase activity"/>
    <property type="evidence" value="ECO:0007669"/>
    <property type="project" value="TreeGrafter"/>
</dbReference>
<keyword evidence="3" id="KW-1185">Reference proteome</keyword>
<dbReference type="AlphaFoldDB" id="A0A1K0FAH4"/>
<keyword evidence="1" id="KW-0808">Transferase</keyword>
<proteinExistence type="predicted"/>
<comment type="caution">
    <text evidence="2">The sequence shown here is derived from an EMBL/GenBank/DDBJ whole genome shotgun (WGS) entry which is preliminary data.</text>
</comment>
<evidence type="ECO:0000313" key="3">
    <source>
        <dbReference type="Proteomes" id="UP000182486"/>
    </source>
</evidence>
<dbReference type="Gene3D" id="3.30.1540.10">
    <property type="entry name" value="formyl-coa transferase, domain 3"/>
    <property type="match status" value="1"/>
</dbReference>
<dbReference type="InterPro" id="IPR050483">
    <property type="entry name" value="CoA-transferase_III_domain"/>
</dbReference>
<protein>
    <recommendedName>
        <fullName evidence="4">Crotonobetainyl-CoA:carnitine CoA-transferase CaiB-like acyl-CoA transferase</fullName>
    </recommendedName>
</protein>
<dbReference type="RefSeq" id="WP_071809895.1">
    <property type="nucleotide sequence ID" value="NZ_MEIA01000548.1"/>
</dbReference>
<dbReference type="Gene3D" id="3.40.50.10540">
    <property type="entry name" value="Crotonobetainyl-coa:carnitine coa-transferase, domain 1"/>
    <property type="match status" value="2"/>
</dbReference>
<evidence type="ECO:0000256" key="1">
    <source>
        <dbReference type="ARBA" id="ARBA00022679"/>
    </source>
</evidence>
<dbReference type="SUPFAM" id="SSF89796">
    <property type="entry name" value="CoA-transferase family III (CaiB/BaiF)"/>
    <property type="match status" value="2"/>
</dbReference>
<accession>A0A1K0FAH4</accession>
<dbReference type="InterPro" id="IPR044855">
    <property type="entry name" value="CoA-Trfase_III_dom3_sf"/>
</dbReference>
<dbReference type="PANTHER" id="PTHR48207:SF3">
    <property type="entry name" value="SUCCINATE--HYDROXYMETHYLGLUTARATE COA-TRANSFERASE"/>
    <property type="match status" value="1"/>
</dbReference>
<name>A0A1K0FAH4_9ACTN</name>
<dbReference type="EMBL" id="MEIA01000548">
    <property type="protein sequence ID" value="OJF09744.1"/>
    <property type="molecule type" value="Genomic_DNA"/>
</dbReference>
<dbReference type="PANTHER" id="PTHR48207">
    <property type="entry name" value="SUCCINATE--HYDROXYMETHYLGLUTARATE COA-TRANSFERASE"/>
    <property type="match status" value="1"/>
</dbReference>
<evidence type="ECO:0000313" key="2">
    <source>
        <dbReference type="EMBL" id="OJF09744.1"/>
    </source>
</evidence>
<dbReference type="InterPro" id="IPR003673">
    <property type="entry name" value="CoA-Trfase_fam_III"/>
</dbReference>
<evidence type="ECO:0008006" key="4">
    <source>
        <dbReference type="Google" id="ProtNLM"/>
    </source>
</evidence>
<dbReference type="InterPro" id="IPR023606">
    <property type="entry name" value="CoA-Trfase_III_dom_1_sf"/>
</dbReference>
<reference evidence="2 3" key="1">
    <citation type="submission" date="2016-09" db="EMBL/GenBank/DDBJ databases">
        <title>Couchioplanes caeruleus draft genome sequence.</title>
        <authorList>
            <person name="Sheehan J."/>
            <person name="Caffrey P."/>
        </authorList>
    </citation>
    <scope>NUCLEOTIDE SEQUENCE [LARGE SCALE GENOMIC DNA]</scope>
    <source>
        <strain evidence="2 3">DSM 43634</strain>
    </source>
</reference>
<organism evidence="2 3">
    <name type="scientific">Couchioplanes caeruleus subsp. caeruleus</name>
    <dbReference type="NCBI Taxonomy" id="56427"/>
    <lineage>
        <taxon>Bacteria</taxon>
        <taxon>Bacillati</taxon>
        <taxon>Actinomycetota</taxon>
        <taxon>Actinomycetes</taxon>
        <taxon>Micromonosporales</taxon>
        <taxon>Micromonosporaceae</taxon>
        <taxon>Couchioplanes</taxon>
    </lineage>
</organism>
<gene>
    <name evidence="2" type="ORF">BG844_35875</name>
</gene>
<dbReference type="Pfam" id="PF02515">
    <property type="entry name" value="CoA_transf_3"/>
    <property type="match status" value="2"/>
</dbReference>
<sequence>MDTTQHPGATAGIGAFDEVSAQAAYGLMAVHGRATGRPQRIGVDYLTAATLIVAAQGTLAAKLSGLRGRPVAHVSVDPASVALLTVSQYLAAATAADPEHTERFEEPGTPPPFCTIDGIRVELETLDPEPWWTLWTGLQVAPRLVDAGWRAFVTRYATAAAPLPPELHEAVAGLTYADLVRAARASGVAVQPVRSHAQRLTDPDVGDDPWSISVTTDAVRPAAAAHPGGLPLAGLTVVEAGRRIQGPLAAHLLGLLGARVIRVEPAGGDPLRGMPPMVDDCSARFLALNRGKRVVTARLRTRAGQDAVRELAAEADVFLHNWAPGKAAAFGLDSADLAKVNPALVYAYASGWGDARGPGAPPGTDFTVQAYAGLGEYLRPRDEPRAGSLMTLLDVLGGLVAAEGVLAALVARHIDGRGRRVDSSLLSASGVLQTPTLSGRRPARPAWGPLGAPVATRDGYVVAPRTPAGYDDPALPVALAQVSTDEALRALHADGVPAVRVRTDLAELAADPAVRPLLDIDGCAFVRAPWRFLP</sequence>
<dbReference type="Proteomes" id="UP000182486">
    <property type="component" value="Unassembled WGS sequence"/>
</dbReference>